<dbReference type="Pfam" id="PF08240">
    <property type="entry name" value="ADH_N"/>
    <property type="match status" value="1"/>
</dbReference>
<dbReference type="Pfam" id="PF00107">
    <property type="entry name" value="ADH_zinc_N"/>
    <property type="match status" value="1"/>
</dbReference>
<comment type="similarity">
    <text evidence="1">Belongs to the zinc-containing alcohol dehydrogenase family.</text>
</comment>
<dbReference type="SUPFAM" id="SSF50129">
    <property type="entry name" value="GroES-like"/>
    <property type="match status" value="1"/>
</dbReference>
<dbReference type="SMART" id="SM00829">
    <property type="entry name" value="PKS_ER"/>
    <property type="match status" value="1"/>
</dbReference>
<evidence type="ECO:0000256" key="1">
    <source>
        <dbReference type="ARBA" id="ARBA00008072"/>
    </source>
</evidence>
<dbReference type="OrthoDB" id="48317at2759"/>
<proteinExistence type="inferred from homology"/>
<dbReference type="CDD" id="cd08249">
    <property type="entry name" value="enoyl_reductase_like"/>
    <property type="match status" value="1"/>
</dbReference>
<evidence type="ECO:0000313" key="5">
    <source>
        <dbReference type="Proteomes" id="UP000076632"/>
    </source>
</evidence>
<protein>
    <submittedName>
        <fullName evidence="4">Oxidoreductase-like protein</fullName>
    </submittedName>
</protein>
<dbReference type="EMBL" id="KV407464">
    <property type="protein sequence ID" value="KZF19813.1"/>
    <property type="molecule type" value="Genomic_DNA"/>
</dbReference>
<name>A0A165A197_XYLHT</name>
<dbReference type="AlphaFoldDB" id="A0A165A197"/>
<organism evidence="4 5">
    <name type="scientific">Xylona heveae (strain CBS 132557 / TC161)</name>
    <dbReference type="NCBI Taxonomy" id="1328760"/>
    <lineage>
        <taxon>Eukaryota</taxon>
        <taxon>Fungi</taxon>
        <taxon>Dikarya</taxon>
        <taxon>Ascomycota</taxon>
        <taxon>Pezizomycotina</taxon>
        <taxon>Xylonomycetes</taxon>
        <taxon>Xylonales</taxon>
        <taxon>Xylonaceae</taxon>
        <taxon>Xylona</taxon>
    </lineage>
</organism>
<dbReference type="InterPro" id="IPR013154">
    <property type="entry name" value="ADH-like_N"/>
</dbReference>
<feature type="domain" description="Enoyl reductase (ER)" evidence="3">
    <location>
        <begin position="11"/>
        <end position="345"/>
    </location>
</feature>
<dbReference type="InParanoid" id="A0A165A197"/>
<dbReference type="InterPro" id="IPR011032">
    <property type="entry name" value="GroES-like_sf"/>
</dbReference>
<dbReference type="SUPFAM" id="SSF51735">
    <property type="entry name" value="NAD(P)-binding Rossmann-fold domains"/>
    <property type="match status" value="1"/>
</dbReference>
<evidence type="ECO:0000313" key="4">
    <source>
        <dbReference type="EMBL" id="KZF19813.1"/>
    </source>
</evidence>
<dbReference type="GO" id="GO:0016651">
    <property type="term" value="F:oxidoreductase activity, acting on NAD(P)H"/>
    <property type="evidence" value="ECO:0007669"/>
    <property type="project" value="InterPro"/>
</dbReference>
<keyword evidence="5" id="KW-1185">Reference proteome</keyword>
<accession>A0A165A197</accession>
<evidence type="ECO:0000259" key="3">
    <source>
        <dbReference type="SMART" id="SM00829"/>
    </source>
</evidence>
<reference evidence="4 5" key="1">
    <citation type="journal article" date="2016" name="Fungal Biol.">
        <title>The genome of Xylona heveae provides a window into fungal endophytism.</title>
        <authorList>
            <person name="Gazis R."/>
            <person name="Kuo A."/>
            <person name="Riley R."/>
            <person name="LaButti K."/>
            <person name="Lipzen A."/>
            <person name="Lin J."/>
            <person name="Amirebrahimi M."/>
            <person name="Hesse C.N."/>
            <person name="Spatafora J.W."/>
            <person name="Henrissat B."/>
            <person name="Hainaut M."/>
            <person name="Grigoriev I.V."/>
            <person name="Hibbett D.S."/>
        </authorList>
    </citation>
    <scope>NUCLEOTIDE SEQUENCE [LARGE SCALE GENOMIC DNA]</scope>
    <source>
        <strain evidence="4 5">TC161</strain>
    </source>
</reference>
<dbReference type="InterPro" id="IPR036291">
    <property type="entry name" value="NAD(P)-bd_dom_sf"/>
</dbReference>
<evidence type="ECO:0000256" key="2">
    <source>
        <dbReference type="ARBA" id="ARBA00023002"/>
    </source>
</evidence>
<dbReference type="RefSeq" id="XP_018185368.1">
    <property type="nucleotide sequence ID" value="XM_018333273.1"/>
</dbReference>
<dbReference type="InterPro" id="IPR013149">
    <property type="entry name" value="ADH-like_C"/>
</dbReference>
<dbReference type="OMA" id="HGAFGDY"/>
<sequence>MATRSAIIIQGKGKAELKTGLPRPAVAPDSLAIKPYAVALNPTDWKSIDFVGTEGAVSGCDYSGVVQAVGSDVKNGIRAGDRVAGWAHGCHAEKPEDGGFTDYIVNKAHMNFKIPDNVSFEEAATLPLGISTVGQGLYQALKLPFPGDSDTSKGAAEPILIYGGSTATGTLAIQFAKLSGYKVIATASPHNFDLVKSVGAEQVFDYKSPSCAADIKKATNDSLKLVFDTVATDDTAKLSAEAISSAGGHYSSLLPVGEFPRKDVESGWTLAYTALGETFDKYGVHCPANPKDAEFSAKILTYAGKLLAEGKLKPHPSDVRPGGLAGTLQGFQDMREGKYSGAKLVYKTD</sequence>
<dbReference type="Proteomes" id="UP000076632">
    <property type="component" value="Unassembled WGS sequence"/>
</dbReference>
<dbReference type="PANTHER" id="PTHR45348:SF2">
    <property type="entry name" value="ZINC-TYPE ALCOHOL DEHYDROGENASE-LIKE PROTEIN C2E1P3.01"/>
    <property type="match status" value="1"/>
</dbReference>
<dbReference type="InterPro" id="IPR047122">
    <property type="entry name" value="Trans-enoyl_RdTase-like"/>
</dbReference>
<dbReference type="Gene3D" id="3.40.50.720">
    <property type="entry name" value="NAD(P)-binding Rossmann-like Domain"/>
    <property type="match status" value="1"/>
</dbReference>
<dbReference type="InterPro" id="IPR020843">
    <property type="entry name" value="ER"/>
</dbReference>
<dbReference type="PANTHER" id="PTHR45348">
    <property type="entry name" value="HYPOTHETICAL OXIDOREDUCTASE (EUROFUNG)"/>
    <property type="match status" value="1"/>
</dbReference>
<dbReference type="Gene3D" id="3.90.180.10">
    <property type="entry name" value="Medium-chain alcohol dehydrogenases, catalytic domain"/>
    <property type="match status" value="1"/>
</dbReference>
<dbReference type="FunCoup" id="A0A165A197">
    <property type="interactions" value="214"/>
</dbReference>
<dbReference type="STRING" id="1328760.A0A165A197"/>
<keyword evidence="2" id="KW-0560">Oxidoreductase</keyword>
<gene>
    <name evidence="4" type="ORF">L228DRAFT_250239</name>
</gene>
<dbReference type="GeneID" id="28898410"/>